<protein>
    <submittedName>
        <fullName evidence="1">Uncharacterized protein</fullName>
    </submittedName>
</protein>
<proteinExistence type="predicted"/>
<comment type="caution">
    <text evidence="1">The sequence shown here is derived from an EMBL/GenBank/DDBJ whole genome shotgun (WGS) entry which is preliminary data.</text>
</comment>
<reference evidence="1" key="1">
    <citation type="submission" date="2022-08" db="EMBL/GenBank/DDBJ databases">
        <title>Genome Sequence of Lecanicillium fungicola.</title>
        <authorList>
            <person name="Buettner E."/>
        </authorList>
    </citation>
    <scope>NUCLEOTIDE SEQUENCE</scope>
    <source>
        <strain evidence="1">Babe33</strain>
    </source>
</reference>
<accession>A0ACC1N9Z3</accession>
<evidence type="ECO:0000313" key="1">
    <source>
        <dbReference type="EMBL" id="KAJ2975790.1"/>
    </source>
</evidence>
<gene>
    <name evidence="1" type="ORF">NQ176_g5323</name>
</gene>
<dbReference type="Proteomes" id="UP001143910">
    <property type="component" value="Unassembled WGS sequence"/>
</dbReference>
<keyword evidence="2" id="KW-1185">Reference proteome</keyword>
<name>A0ACC1N9Z3_9HYPO</name>
<sequence length="1410" mass="155762">MAPNLFLGFSWWPVTAVFDAAMQFEDAILTFLPSCLVFLLTPALFIHYPDQPVRPRRGWLLWLKLSSASVIVFLQVASIIVRCTSIDFNPKGDFPTFTIDLIIAMSIVGAIYQEYRRSSQSSAFLGLHLALGILIDSTRSRLYFTNENTQISGYVCAASAVVRVLLLLLDEIPRGTALVDGRIRRANSKESSGGFWNRALFLWLNSTFLLGFRTQLTPKDLDQIGPDFASDELSQRFKQHWQNAAIPPKWKLAVICCRILLLPLLAIALPRLLFSLSSLAMPFLLQRLLVAIQSTELTKYTEDSLTLAFFLVFFTEAASRASFQHLGGQLMIQLRSILIAEVLDKSHTLAQPEAMKAAAMTLMTNDVERIASGVTDVCEIPFHLTEVVLGMYCLGLFIGKACFVIMFPLLCSIAFGSYIAKHSGAPTATWNEKIRHRVSETSKILSQLRVIKIIGLGPTLAVYLQRLRESEIASAQMSFTLKVAQKAAGMFVPTITPVVVVAAGLFSTSLAGKLSPIQVFPCLAAVSRIQRPLYTLMPALSTAAVMFACLDRIQAYLELEEYEDHRILVQPPPLLDSKEEREDLVSVAIEFVDVTLQSRDSESEIFRQANFSLDRGSITAALGPSGSGKSALLQSLVGDANVADGFIYVEEGVIGYADQSPWIQNVSVRENIVGRLAFDAEWYSTVLSVCLLLEDLDHLPGHDNYIAGSSGMNLSGGQRHRVSLARAIYCRAPIVVLDDIFSALDRKTAVSILFRLCGEEGLLRNAGCTVIIATHLSEVLEVADQLLLLDGKGGLILETDFQDEWFRATLVNALNSQTAKLALEIEDKEKSAMQLSRGFQDLAQTHTLMVPAPNRGFNTGLYAFFIDTVGTGVFVAWVFLVFLVSLGETLPDIFIRIWIEVAPENINYLSLYVGASIFATISSIAAHTVVSRVLAPRSSTELHARLTHTVMRSTLAFFSCTDTGSILNRYSQDMNATLKVLPWDAFRFFYMLFHVIIQAVIIASGTTYMVTMLPFIILSVGVILFYYSQTSRQMRQMELETKTPLYNYFAETATGLRHIRALGLRPSNLSLGLELLYASQKPVYIANSIKRWLSLVMDLLTCGVSVTLTSLSIRHRGTASIPAIGLSYLILLYLGISLEYFVENSAELDNSINALSRLRDFMDNTPTEPELDPIDLPPNWPHRGEVKLECVSAKYRIEAPLALQDVSLLVRPGDKVGITGRTGSGKSSLFLSMLGFLEYSGRIEIDGVDISTVPRDTLRSRIITISQDYLDLGGSVRNNLLPFNLNSPTGDSVTTDSDIDDVLKRVGLLTLVHREGGLDAPLSKVGLSHGQLQLLSIARAILRSKEIRSKVILMDEATSNVDLETDTTIQKVLREAFAGCTIMMIAHRLETIKDANMLVELVHGKARVVD</sequence>
<evidence type="ECO:0000313" key="2">
    <source>
        <dbReference type="Proteomes" id="UP001143910"/>
    </source>
</evidence>
<organism evidence="1 2">
    <name type="scientific">Zarea fungicola</name>
    <dbReference type="NCBI Taxonomy" id="93591"/>
    <lineage>
        <taxon>Eukaryota</taxon>
        <taxon>Fungi</taxon>
        <taxon>Dikarya</taxon>
        <taxon>Ascomycota</taxon>
        <taxon>Pezizomycotina</taxon>
        <taxon>Sordariomycetes</taxon>
        <taxon>Hypocreomycetidae</taxon>
        <taxon>Hypocreales</taxon>
        <taxon>Cordycipitaceae</taxon>
        <taxon>Zarea</taxon>
    </lineage>
</organism>
<dbReference type="EMBL" id="JANJQO010000662">
    <property type="protein sequence ID" value="KAJ2975790.1"/>
    <property type="molecule type" value="Genomic_DNA"/>
</dbReference>